<keyword evidence="1" id="KW-0433">Leucine-rich repeat</keyword>
<protein>
    <recommendedName>
        <fullName evidence="7">Oplophorus-luciferin 2-monooxygenase non-catalytic subunit</fullName>
    </recommendedName>
</protein>
<dbReference type="InterPro" id="IPR050328">
    <property type="entry name" value="Dev_Immune_Receptor"/>
</dbReference>
<dbReference type="PANTHER" id="PTHR24373">
    <property type="entry name" value="SLIT RELATED LEUCINE-RICH REPEAT NEURONAL PROTEIN"/>
    <property type="match status" value="1"/>
</dbReference>
<feature type="signal peptide" evidence="4">
    <location>
        <begin position="1"/>
        <end position="29"/>
    </location>
</feature>
<proteinExistence type="predicted"/>
<evidence type="ECO:0008006" key="7">
    <source>
        <dbReference type="Google" id="ProtNLM"/>
    </source>
</evidence>
<dbReference type="InterPro" id="IPR003591">
    <property type="entry name" value="Leu-rich_rpt_typical-subtyp"/>
</dbReference>
<dbReference type="GO" id="GO:0031012">
    <property type="term" value="C:extracellular matrix"/>
    <property type="evidence" value="ECO:0007669"/>
    <property type="project" value="TreeGrafter"/>
</dbReference>
<dbReference type="SMART" id="SM00369">
    <property type="entry name" value="LRR_TYP"/>
    <property type="match status" value="3"/>
</dbReference>
<evidence type="ECO:0000256" key="1">
    <source>
        <dbReference type="ARBA" id="ARBA00022614"/>
    </source>
</evidence>
<evidence type="ECO:0000256" key="3">
    <source>
        <dbReference type="ARBA" id="ARBA00022737"/>
    </source>
</evidence>
<evidence type="ECO:0000313" key="6">
    <source>
        <dbReference type="Proteomes" id="UP000677054"/>
    </source>
</evidence>
<dbReference type="PANTHER" id="PTHR24373:SF378">
    <property type="entry name" value="FI03225P-RELATED"/>
    <property type="match status" value="1"/>
</dbReference>
<gene>
    <name evidence="5" type="ORF">DSTB1V02_LOCUS983</name>
</gene>
<organism evidence="5">
    <name type="scientific">Darwinula stevensoni</name>
    <dbReference type="NCBI Taxonomy" id="69355"/>
    <lineage>
        <taxon>Eukaryota</taxon>
        <taxon>Metazoa</taxon>
        <taxon>Ecdysozoa</taxon>
        <taxon>Arthropoda</taxon>
        <taxon>Crustacea</taxon>
        <taxon>Oligostraca</taxon>
        <taxon>Ostracoda</taxon>
        <taxon>Podocopa</taxon>
        <taxon>Podocopida</taxon>
        <taxon>Darwinulocopina</taxon>
        <taxon>Darwinuloidea</taxon>
        <taxon>Darwinulidae</taxon>
        <taxon>Darwinula</taxon>
    </lineage>
</organism>
<dbReference type="GO" id="GO:0005615">
    <property type="term" value="C:extracellular space"/>
    <property type="evidence" value="ECO:0007669"/>
    <property type="project" value="TreeGrafter"/>
</dbReference>
<sequence>MRRFGSCDLVASRFLAFLPFLTLSSGSTGESLCPAPDPISPCTCESNGIVDCSRANTSEEISSAFGNVTWPSTRLSVFRLMNNEGVKCLPEGIFGNVSFQEIHVLRTGLVTVDPSALLTSKDRLEYLSISNSLLEEFPFHILPRMTHLATLRLASNALRRVPALASSSLRDVMLFGNRIDALEPGWSTPGLESLDISYNPVYKLIPGLFEGMPNFKSFLASACNLGPVLLNGTLAFHSDALIAVFLQDNNIERLEPGAITGLNGNVQIFLDGNKITDVTDGSFRSILEVLASGEDGAIILWSEFRSFADRFRLSRLVQLRGGLLSSCREPDQMRFLDQARS</sequence>
<keyword evidence="3" id="KW-0677">Repeat</keyword>
<dbReference type="Gene3D" id="3.80.10.10">
    <property type="entry name" value="Ribonuclease Inhibitor"/>
    <property type="match status" value="1"/>
</dbReference>
<dbReference type="EMBL" id="CAJPEV010000081">
    <property type="protein sequence ID" value="CAG0880251.1"/>
    <property type="molecule type" value="Genomic_DNA"/>
</dbReference>
<dbReference type="EMBL" id="LR899598">
    <property type="protein sequence ID" value="CAD7240981.1"/>
    <property type="molecule type" value="Genomic_DNA"/>
</dbReference>
<accession>A0A7R8WZ78</accession>
<keyword evidence="2 4" id="KW-0732">Signal</keyword>
<feature type="chain" id="PRO_5036208945" description="Oplophorus-luciferin 2-monooxygenase non-catalytic subunit" evidence="4">
    <location>
        <begin position="30"/>
        <end position="341"/>
    </location>
</feature>
<keyword evidence="6" id="KW-1185">Reference proteome</keyword>
<dbReference type="AlphaFoldDB" id="A0A7R8WZ78"/>
<dbReference type="InterPro" id="IPR032675">
    <property type="entry name" value="LRR_dom_sf"/>
</dbReference>
<evidence type="ECO:0000313" key="5">
    <source>
        <dbReference type="EMBL" id="CAD7240981.1"/>
    </source>
</evidence>
<evidence type="ECO:0000256" key="2">
    <source>
        <dbReference type="ARBA" id="ARBA00022729"/>
    </source>
</evidence>
<dbReference type="OrthoDB" id="676979at2759"/>
<evidence type="ECO:0000256" key="4">
    <source>
        <dbReference type="SAM" id="SignalP"/>
    </source>
</evidence>
<dbReference type="Proteomes" id="UP000677054">
    <property type="component" value="Unassembled WGS sequence"/>
</dbReference>
<reference evidence="5" key="1">
    <citation type="submission" date="2020-11" db="EMBL/GenBank/DDBJ databases">
        <authorList>
            <person name="Tran Van P."/>
        </authorList>
    </citation>
    <scope>NUCLEOTIDE SEQUENCE</scope>
</reference>
<dbReference type="SUPFAM" id="SSF52058">
    <property type="entry name" value="L domain-like"/>
    <property type="match status" value="1"/>
</dbReference>
<name>A0A7R8WZ78_9CRUS</name>